<gene>
    <name evidence="1" type="ORF">KIW84_030011</name>
</gene>
<protein>
    <submittedName>
        <fullName evidence="1">Uncharacterized protein</fullName>
    </submittedName>
</protein>
<keyword evidence="2" id="KW-1185">Reference proteome</keyword>
<dbReference type="AlphaFoldDB" id="A0A9D4XM99"/>
<reference evidence="1 2" key="1">
    <citation type="journal article" date="2022" name="Nat. Genet.">
        <title>Improved pea reference genome and pan-genome highlight genomic features and evolutionary characteristics.</title>
        <authorList>
            <person name="Yang T."/>
            <person name="Liu R."/>
            <person name="Luo Y."/>
            <person name="Hu S."/>
            <person name="Wang D."/>
            <person name="Wang C."/>
            <person name="Pandey M.K."/>
            <person name="Ge S."/>
            <person name="Xu Q."/>
            <person name="Li N."/>
            <person name="Li G."/>
            <person name="Huang Y."/>
            <person name="Saxena R.K."/>
            <person name="Ji Y."/>
            <person name="Li M."/>
            <person name="Yan X."/>
            <person name="He Y."/>
            <person name="Liu Y."/>
            <person name="Wang X."/>
            <person name="Xiang C."/>
            <person name="Varshney R.K."/>
            <person name="Ding H."/>
            <person name="Gao S."/>
            <person name="Zong X."/>
        </authorList>
    </citation>
    <scope>NUCLEOTIDE SEQUENCE [LARGE SCALE GENOMIC DNA]</scope>
    <source>
        <strain evidence="1 2">cv. Zhongwan 6</strain>
    </source>
</reference>
<dbReference type="Gramene" id="Psat03G0001100-T1">
    <property type="protein sequence ID" value="KAI5423629.1"/>
    <property type="gene ID" value="KIW84_030011"/>
</dbReference>
<feature type="non-terminal residue" evidence="1">
    <location>
        <position position="119"/>
    </location>
</feature>
<organism evidence="1 2">
    <name type="scientific">Pisum sativum</name>
    <name type="common">Garden pea</name>
    <name type="synonym">Lathyrus oleraceus</name>
    <dbReference type="NCBI Taxonomy" id="3888"/>
    <lineage>
        <taxon>Eukaryota</taxon>
        <taxon>Viridiplantae</taxon>
        <taxon>Streptophyta</taxon>
        <taxon>Embryophyta</taxon>
        <taxon>Tracheophyta</taxon>
        <taxon>Spermatophyta</taxon>
        <taxon>Magnoliopsida</taxon>
        <taxon>eudicotyledons</taxon>
        <taxon>Gunneridae</taxon>
        <taxon>Pentapetalae</taxon>
        <taxon>rosids</taxon>
        <taxon>fabids</taxon>
        <taxon>Fabales</taxon>
        <taxon>Fabaceae</taxon>
        <taxon>Papilionoideae</taxon>
        <taxon>50 kb inversion clade</taxon>
        <taxon>NPAAA clade</taxon>
        <taxon>Hologalegina</taxon>
        <taxon>IRL clade</taxon>
        <taxon>Fabeae</taxon>
        <taxon>Lathyrus</taxon>
    </lineage>
</organism>
<proteinExistence type="predicted"/>
<dbReference type="Proteomes" id="UP001058974">
    <property type="component" value="Chromosome 3"/>
</dbReference>
<evidence type="ECO:0000313" key="2">
    <source>
        <dbReference type="Proteomes" id="UP001058974"/>
    </source>
</evidence>
<evidence type="ECO:0000313" key="1">
    <source>
        <dbReference type="EMBL" id="KAI5423629.1"/>
    </source>
</evidence>
<name>A0A9D4XM99_PEA</name>
<accession>A0A9D4XM99</accession>
<sequence length="119" mass="13821">RFENPNKHVLVLRGNLQLIQQLIYMEMTRHILSVGRKWRWLSSNYRNNTSVGIGVPHSMSVTTKTSDRAAVHGVKPPLPDILHKEQVKKDIEKAKQDKEAKRIHIEKTIHSYLTKYDSP</sequence>
<dbReference type="EMBL" id="JAMSHJ010000003">
    <property type="protein sequence ID" value="KAI5423629.1"/>
    <property type="molecule type" value="Genomic_DNA"/>
</dbReference>
<comment type="caution">
    <text evidence="1">The sequence shown here is derived from an EMBL/GenBank/DDBJ whole genome shotgun (WGS) entry which is preliminary data.</text>
</comment>